<dbReference type="AlphaFoldDB" id="M4BS84"/>
<dbReference type="EMBL" id="AB922268">
    <property type="protein sequence ID" value="BAP68843.1"/>
    <property type="molecule type" value="mRNA"/>
</dbReference>
<evidence type="ECO:0000313" key="4">
    <source>
        <dbReference type="Proteomes" id="UP000011713"/>
    </source>
</evidence>
<dbReference type="InParanoid" id="M4BS84"/>
<dbReference type="EMBL" id="JH598696">
    <property type="status" value="NOT_ANNOTATED_CDS"/>
    <property type="molecule type" value="Genomic_DNA"/>
</dbReference>
<keyword evidence="1" id="KW-0732">Signal</keyword>
<proteinExistence type="evidence at transcript level"/>
<keyword evidence="4" id="KW-1185">Reference proteome</keyword>
<protein>
    <submittedName>
        <fullName evidence="2">RxLR effector candidate protein</fullName>
    </submittedName>
</protein>
<evidence type="ECO:0000313" key="3">
    <source>
        <dbReference type="EnsemblProtists" id="HpaP809275"/>
    </source>
</evidence>
<dbReference type="HOGENOM" id="CLU_1491810_0_0_1"/>
<feature type="chain" id="PRO_5009704526" evidence="1">
    <location>
        <begin position="23"/>
        <end position="181"/>
    </location>
</feature>
<dbReference type="VEuPathDB" id="FungiDB:HpaG809275"/>
<gene>
    <name evidence="2" type="primary">HaRxL120b</name>
</gene>
<name>M4BS84_HYAAE</name>
<reference evidence="2" key="2">
    <citation type="journal article" date="2014" name="PLoS Pathog.">
        <title>Expression profiling during arabidopsis/downy mildew interaction reveals a highly-expressed effector that attenuates responses to salicylic acid.</title>
        <authorList>
            <person name="Asai S."/>
            <person name="Rallapalli G."/>
            <person name="Piquerez S.J.M."/>
            <person name="Caillaud M.C."/>
            <person name="Furzer O.J."/>
            <person name="Ishaque N."/>
            <person name="Wirthmueller L."/>
            <person name="Fabro G."/>
            <person name="Shirasu K."/>
            <person name="Jones J.D.G."/>
        </authorList>
    </citation>
    <scope>NUCLEOTIDE SEQUENCE</scope>
    <source>
        <strain evidence="2">Emoy2</strain>
    </source>
</reference>
<evidence type="ECO:0000313" key="2">
    <source>
        <dbReference type="EMBL" id="BAP68843.1"/>
    </source>
</evidence>
<organism evidence="3 4">
    <name type="scientific">Hyaloperonospora arabidopsidis (strain Emoy2)</name>
    <name type="common">Downy mildew agent</name>
    <name type="synonym">Peronospora arabidopsidis</name>
    <dbReference type="NCBI Taxonomy" id="559515"/>
    <lineage>
        <taxon>Eukaryota</taxon>
        <taxon>Sar</taxon>
        <taxon>Stramenopiles</taxon>
        <taxon>Oomycota</taxon>
        <taxon>Peronosporomycetes</taxon>
        <taxon>Peronosporales</taxon>
        <taxon>Peronosporaceae</taxon>
        <taxon>Hyaloperonospora</taxon>
    </lineage>
</organism>
<feature type="signal peptide" evidence="1">
    <location>
        <begin position="1"/>
        <end position="22"/>
    </location>
</feature>
<reference evidence="3" key="3">
    <citation type="submission" date="2015-06" db="UniProtKB">
        <authorList>
            <consortium name="EnsemblProtists"/>
        </authorList>
    </citation>
    <scope>IDENTIFICATION</scope>
    <source>
        <strain evidence="3">Emoy2</strain>
    </source>
</reference>
<sequence length="181" mass="20248">MRASNLLLLLTVVAPTCNTVFAQAVVGSPQDKRFTVSDFGLAHATPPTRYLRGPNAEGGGQASKAADRISRYVAKILRSIGFEDAANERLYALWEKNKRSGHDVAMKVTLALGQPKKNNPDGLKISHYGGYINYRQKKDPIWMGRKLRASRGFAIAKIWVQDGWKLPMPWYHGRLWQPSRG</sequence>
<reference evidence="4" key="1">
    <citation type="journal article" date="2010" name="Science">
        <title>Signatures of adaptation to obligate biotrophy in the Hyaloperonospora arabidopsidis genome.</title>
        <authorList>
            <person name="Baxter L."/>
            <person name="Tripathy S."/>
            <person name="Ishaque N."/>
            <person name="Boot N."/>
            <person name="Cabral A."/>
            <person name="Kemen E."/>
            <person name="Thines M."/>
            <person name="Ah-Fong A."/>
            <person name="Anderson R."/>
            <person name="Badejoko W."/>
            <person name="Bittner-Eddy P."/>
            <person name="Boore J.L."/>
            <person name="Chibucos M.C."/>
            <person name="Coates M."/>
            <person name="Dehal P."/>
            <person name="Delehaunty K."/>
            <person name="Dong S."/>
            <person name="Downton P."/>
            <person name="Dumas B."/>
            <person name="Fabro G."/>
            <person name="Fronick C."/>
            <person name="Fuerstenberg S.I."/>
            <person name="Fulton L."/>
            <person name="Gaulin E."/>
            <person name="Govers F."/>
            <person name="Hughes L."/>
            <person name="Humphray S."/>
            <person name="Jiang R.H."/>
            <person name="Judelson H."/>
            <person name="Kamoun S."/>
            <person name="Kyung K."/>
            <person name="Meijer H."/>
            <person name="Minx P."/>
            <person name="Morris P."/>
            <person name="Nelson J."/>
            <person name="Phuntumart V."/>
            <person name="Qutob D."/>
            <person name="Rehmany A."/>
            <person name="Rougon-Cardoso A."/>
            <person name="Ryden P."/>
            <person name="Torto-Alalibo T."/>
            <person name="Studholme D."/>
            <person name="Wang Y."/>
            <person name="Win J."/>
            <person name="Wood J."/>
            <person name="Clifton S.W."/>
            <person name="Rogers J."/>
            <person name="Van den Ackerveken G."/>
            <person name="Jones J.D."/>
            <person name="McDowell J.M."/>
            <person name="Beynon J."/>
            <person name="Tyler B.M."/>
        </authorList>
    </citation>
    <scope>NUCLEOTIDE SEQUENCE [LARGE SCALE GENOMIC DNA]</scope>
    <source>
        <strain evidence="4">Emoy2</strain>
    </source>
</reference>
<dbReference type="EnsemblProtists" id="HpaT809275">
    <property type="protein sequence ID" value="HpaP809275"/>
    <property type="gene ID" value="HpaG809275"/>
</dbReference>
<evidence type="ECO:0000256" key="1">
    <source>
        <dbReference type="SAM" id="SignalP"/>
    </source>
</evidence>
<accession>M4BS84</accession>
<dbReference type="Proteomes" id="UP000011713">
    <property type="component" value="Unassembled WGS sequence"/>
</dbReference>